<dbReference type="AlphaFoldDB" id="A0AAE3ZBW9"/>
<comment type="caution">
    <text evidence="2">The sequence shown here is derived from an EMBL/GenBank/DDBJ whole genome shotgun (WGS) entry which is preliminary data.</text>
</comment>
<proteinExistence type="predicted"/>
<accession>A0AAE3ZBW9</accession>
<evidence type="ECO:0000313" key="3">
    <source>
        <dbReference type="Proteomes" id="UP001180845"/>
    </source>
</evidence>
<sequence>MMRSLTSWVPGETQGQVHLGQTGTLALRMHKTDQQSVMTSTS</sequence>
<keyword evidence="3" id="KW-1185">Reference proteome</keyword>
<name>A0AAE3ZBW9_9ACTN</name>
<protein>
    <submittedName>
        <fullName evidence="2">Uncharacterized protein</fullName>
    </submittedName>
</protein>
<organism evidence="2 3">
    <name type="scientific">Haloactinomyces albus</name>
    <dbReference type="NCBI Taxonomy" id="1352928"/>
    <lineage>
        <taxon>Bacteria</taxon>
        <taxon>Bacillati</taxon>
        <taxon>Actinomycetota</taxon>
        <taxon>Actinomycetes</taxon>
        <taxon>Actinopolysporales</taxon>
        <taxon>Actinopolysporaceae</taxon>
        <taxon>Haloactinomyces</taxon>
    </lineage>
</organism>
<reference evidence="2" key="1">
    <citation type="submission" date="2023-07" db="EMBL/GenBank/DDBJ databases">
        <title>Sequencing the genomes of 1000 actinobacteria strains.</title>
        <authorList>
            <person name="Klenk H.-P."/>
        </authorList>
    </citation>
    <scope>NUCLEOTIDE SEQUENCE</scope>
    <source>
        <strain evidence="2">DSM 45977</strain>
    </source>
</reference>
<dbReference type="EMBL" id="JAVDXW010000001">
    <property type="protein sequence ID" value="MDR7302088.1"/>
    <property type="molecule type" value="Genomic_DNA"/>
</dbReference>
<feature type="region of interest" description="Disordered" evidence="1">
    <location>
        <begin position="1"/>
        <end position="22"/>
    </location>
</feature>
<evidence type="ECO:0000256" key="1">
    <source>
        <dbReference type="SAM" id="MobiDB-lite"/>
    </source>
</evidence>
<gene>
    <name evidence="2" type="ORF">JOF55_002269</name>
</gene>
<evidence type="ECO:0000313" key="2">
    <source>
        <dbReference type="EMBL" id="MDR7302088.1"/>
    </source>
</evidence>
<dbReference type="Proteomes" id="UP001180845">
    <property type="component" value="Unassembled WGS sequence"/>
</dbReference>